<dbReference type="Pfam" id="PF05057">
    <property type="entry name" value="DUF676"/>
    <property type="match status" value="1"/>
</dbReference>
<evidence type="ECO:0000256" key="4">
    <source>
        <dbReference type="ARBA" id="ARBA00022963"/>
    </source>
</evidence>
<evidence type="ECO:0000256" key="2">
    <source>
        <dbReference type="ARBA" id="ARBA00008780"/>
    </source>
</evidence>
<keyword evidence="3 6" id="KW-0378">Hydrolase</keyword>
<protein>
    <recommendedName>
        <fullName evidence="7">Lysophospholipase</fullName>
        <ecNumber evidence="7">3.1.1.5</ecNumber>
    </recommendedName>
</protein>
<dbReference type="AlphaFoldDB" id="A0A9P8TP21"/>
<feature type="domain" description="PLA2c" evidence="9">
    <location>
        <begin position="3"/>
        <end position="729"/>
    </location>
</feature>
<comment type="catalytic activity">
    <reaction evidence="7">
        <text>a 1-acyl-sn-glycero-3-phosphocholine + H2O = sn-glycerol 3-phosphocholine + a fatty acid + H(+)</text>
        <dbReference type="Rhea" id="RHEA:15177"/>
        <dbReference type="ChEBI" id="CHEBI:15377"/>
        <dbReference type="ChEBI" id="CHEBI:15378"/>
        <dbReference type="ChEBI" id="CHEBI:16870"/>
        <dbReference type="ChEBI" id="CHEBI:28868"/>
        <dbReference type="ChEBI" id="CHEBI:58168"/>
        <dbReference type="EC" id="3.1.1.5"/>
    </reaction>
</comment>
<comment type="similarity">
    <text evidence="2 7">Belongs to the lysophospholipase family.</text>
</comment>
<dbReference type="GO" id="GO:0005829">
    <property type="term" value="C:cytosol"/>
    <property type="evidence" value="ECO:0007669"/>
    <property type="project" value="TreeGrafter"/>
</dbReference>
<dbReference type="SUPFAM" id="SSF53474">
    <property type="entry name" value="alpha/beta-Hydrolases"/>
    <property type="match status" value="1"/>
</dbReference>
<dbReference type="PANTHER" id="PTHR10728:SF56">
    <property type="entry name" value="MEIOTIC PHOSPHOLIPASE SPO1-RELATED"/>
    <property type="match status" value="1"/>
</dbReference>
<dbReference type="Gene3D" id="3.40.1090.10">
    <property type="entry name" value="Cytosolic phospholipase A2 catalytic domain"/>
    <property type="match status" value="2"/>
</dbReference>
<dbReference type="SUPFAM" id="SSF52151">
    <property type="entry name" value="FabD/lysophospholipase-like"/>
    <property type="match status" value="1"/>
</dbReference>
<dbReference type="InterPro" id="IPR029058">
    <property type="entry name" value="AB_hydrolase_fold"/>
</dbReference>
<evidence type="ECO:0000256" key="5">
    <source>
        <dbReference type="ARBA" id="ARBA00023098"/>
    </source>
</evidence>
<comment type="similarity">
    <text evidence="1">Belongs to the putative lipase ROG1 family.</text>
</comment>
<sequence>MHHFQQSVPIYQFSDQVNYKEEKYIYERQRITQDSIYSYLRRVKIPGFDLKKFQLSCLDPITSGIAISGGGYRSFLTGAGLLAAFDDRSYNSTKFGHVGGLLQGSSYIAGISGGSWILMSLILSDFKPIVRLRQEWEIYEPLLEGVPNLKQMEVSRADIQVLPVELKDTDSAFYNKLNNKDGLKAVGVAKREFKDEGDTVNYFDEFFEEFYQNLEFLPEFNACSDEEGEEEHEDSELLKRNIFPHPAMFDKREEPPVKNDWLDKFKMFFTELFNSKMKDDGFKPARMLPSIELSKEQLSLKSIKRVFNFYKNLHLEVRSKKVAGFPVSFTDYWGRALSRRIFPKEARSPNQTFTSVTQLPSFKAYQQPFPIILTNLREPGVEKTSVDSNIFEFTPYEFGSFDLKVFCNLKYLGTLLYNGNPVFHIANQSVCFSSFDNAGFITGTSSSLFNNVLIYVWKMAAAFTKENNRAIKAVLNTFGLTANSMETGNAQNHPDYALYTPNPFYKYGSFNEIYNSKNLYMVDGGEDGQNLPFQPLLQKSRKLDIIFSIDATVDSKGWPNGTVLQTTEQRYNETSHEGAYITTVDGRTRYINLFPKIPSNEEMVQKGLNKRPVFFGCYLENYQTRKFHNQDVTHLNEYFPPIIGYYSNQNISYHSNTSTFKLTYDTKEVSGMIENAYNILSYSNSTIDTKYSACIGCLLIKREFDKKLRDLSLINDMKSHSSLKVGELTRYQITYTPTQQTAPQPSLWISIRNTEPLPLRAAVLRGPYLLYVDVRTEEYHHNVPSFITADQPKFAANLLPSEHFNAELSCHLIKDRYVWIVDVVSQILFSAGTDVGYEIVIADSKAGLTTHDHMTEQGVFSDDLVVNVLDTIDLWNLPSPVKQKKYHLVILTHGLHSNTHADMFYIKEQIDRMARDKGKDIIVRGFNGNVCKTEKGIRYLGSRLAEFIVNELYKENIDKISFIGHSLGGLIQTFAIAYIQLNFPWFFQKVEPINFITMASPLLGIVNDNPTYVKAALFMGAVGRTGSELGLDSTSIDGGVPLLKLLPTGPAHHILKKFKHRTLYANSVNDGIVPLYTSALAFVDWKAINQVPNLQNSQCDSKGTADLTSETSETSGLLHDTARTLIDPVHKAISLLAPSLQRGSSSSSRNNETSEDMNNFPKASMIESAASVLIPPTPP</sequence>
<dbReference type="SMART" id="SM00022">
    <property type="entry name" value="PLAc"/>
    <property type="match status" value="1"/>
</dbReference>
<evidence type="ECO:0000256" key="7">
    <source>
        <dbReference type="RuleBase" id="RU362103"/>
    </source>
</evidence>
<evidence type="ECO:0000313" key="11">
    <source>
        <dbReference type="Proteomes" id="UP000774326"/>
    </source>
</evidence>
<dbReference type="GO" id="GO:0005783">
    <property type="term" value="C:endoplasmic reticulum"/>
    <property type="evidence" value="ECO:0007669"/>
    <property type="project" value="TreeGrafter"/>
</dbReference>
<keyword evidence="11" id="KW-1185">Reference proteome</keyword>
<dbReference type="InterPro" id="IPR002642">
    <property type="entry name" value="LysoPLipase_cat_dom"/>
</dbReference>
<dbReference type="Pfam" id="PF01735">
    <property type="entry name" value="PLA2_B"/>
    <property type="match status" value="2"/>
</dbReference>
<keyword evidence="5 6" id="KW-0443">Lipid metabolism</keyword>
<reference evidence="10" key="2">
    <citation type="submission" date="2021-01" db="EMBL/GenBank/DDBJ databases">
        <authorList>
            <person name="Schikora-Tamarit M.A."/>
        </authorList>
    </citation>
    <scope>NUCLEOTIDE SEQUENCE</scope>
    <source>
        <strain evidence="10">CBS2887</strain>
    </source>
</reference>
<evidence type="ECO:0000313" key="10">
    <source>
        <dbReference type="EMBL" id="KAH3686673.1"/>
    </source>
</evidence>
<organism evidence="10 11">
    <name type="scientific">Wickerhamomyces pijperi</name>
    <name type="common">Yeast</name>
    <name type="synonym">Pichia pijperi</name>
    <dbReference type="NCBI Taxonomy" id="599730"/>
    <lineage>
        <taxon>Eukaryota</taxon>
        <taxon>Fungi</taxon>
        <taxon>Dikarya</taxon>
        <taxon>Ascomycota</taxon>
        <taxon>Saccharomycotina</taxon>
        <taxon>Saccharomycetes</taxon>
        <taxon>Phaffomycetales</taxon>
        <taxon>Wickerhamomycetaceae</taxon>
        <taxon>Wickerhamomyces</taxon>
    </lineage>
</organism>
<dbReference type="PROSITE" id="PS51210">
    <property type="entry name" value="PLA2C"/>
    <property type="match status" value="1"/>
</dbReference>
<feature type="non-terminal residue" evidence="10">
    <location>
        <position position="1"/>
    </location>
</feature>
<dbReference type="Proteomes" id="UP000774326">
    <property type="component" value="Unassembled WGS sequence"/>
</dbReference>
<dbReference type="GO" id="GO:0004622">
    <property type="term" value="F:phosphatidylcholine lysophospholipase activity"/>
    <property type="evidence" value="ECO:0007669"/>
    <property type="project" value="UniProtKB-EC"/>
</dbReference>
<evidence type="ECO:0000256" key="3">
    <source>
        <dbReference type="ARBA" id="ARBA00022801"/>
    </source>
</evidence>
<comment type="caution">
    <text evidence="10">The sequence shown here is derived from an EMBL/GenBank/DDBJ whole genome shotgun (WGS) entry which is preliminary data.</text>
</comment>
<keyword evidence="4 6" id="KW-0442">Lipid degradation</keyword>
<dbReference type="GO" id="GO:0046475">
    <property type="term" value="P:glycerophospholipid catabolic process"/>
    <property type="evidence" value="ECO:0007669"/>
    <property type="project" value="TreeGrafter"/>
</dbReference>
<accession>A0A9P8TP21</accession>
<gene>
    <name evidence="10" type="ORF">WICPIJ_002317</name>
</gene>
<feature type="region of interest" description="Disordered" evidence="8">
    <location>
        <begin position="1096"/>
        <end position="1116"/>
    </location>
</feature>
<reference evidence="10" key="1">
    <citation type="journal article" date="2021" name="Open Biol.">
        <title>Shared evolutionary footprints suggest mitochondrial oxidative damage underlies multiple complex I losses in fungi.</title>
        <authorList>
            <person name="Schikora-Tamarit M.A."/>
            <person name="Marcet-Houben M."/>
            <person name="Nosek J."/>
            <person name="Gabaldon T."/>
        </authorList>
    </citation>
    <scope>NUCLEOTIDE SEQUENCE</scope>
    <source>
        <strain evidence="10">CBS2887</strain>
    </source>
</reference>
<dbReference type="GO" id="GO:0005576">
    <property type="term" value="C:extracellular region"/>
    <property type="evidence" value="ECO:0007669"/>
    <property type="project" value="TreeGrafter"/>
</dbReference>
<dbReference type="EC" id="3.1.1.5" evidence="7"/>
<name>A0A9P8TP21_WICPI</name>
<dbReference type="InterPro" id="IPR016035">
    <property type="entry name" value="Acyl_Trfase/lysoPLipase"/>
</dbReference>
<dbReference type="EMBL" id="JAEUBG010001265">
    <property type="protein sequence ID" value="KAH3686673.1"/>
    <property type="molecule type" value="Genomic_DNA"/>
</dbReference>
<feature type="region of interest" description="Disordered" evidence="8">
    <location>
        <begin position="1140"/>
        <end position="1162"/>
    </location>
</feature>
<dbReference type="Gene3D" id="3.40.50.1820">
    <property type="entry name" value="alpha/beta hydrolase"/>
    <property type="match status" value="1"/>
</dbReference>
<dbReference type="GO" id="GO:0005886">
    <property type="term" value="C:plasma membrane"/>
    <property type="evidence" value="ECO:0007669"/>
    <property type="project" value="TreeGrafter"/>
</dbReference>
<dbReference type="InterPro" id="IPR007751">
    <property type="entry name" value="DUF676_lipase-like"/>
</dbReference>
<evidence type="ECO:0000259" key="9">
    <source>
        <dbReference type="PROSITE" id="PS51210"/>
    </source>
</evidence>
<dbReference type="GO" id="GO:0004623">
    <property type="term" value="F:phospholipase A2 activity"/>
    <property type="evidence" value="ECO:0007669"/>
    <property type="project" value="TreeGrafter"/>
</dbReference>
<evidence type="ECO:0000256" key="8">
    <source>
        <dbReference type="SAM" id="MobiDB-lite"/>
    </source>
</evidence>
<proteinExistence type="inferred from homology"/>
<feature type="compositionally biased region" description="Polar residues" evidence="8">
    <location>
        <begin position="1096"/>
        <end position="1115"/>
    </location>
</feature>
<dbReference type="PANTHER" id="PTHR10728">
    <property type="entry name" value="CYTOSOLIC PHOSPHOLIPASE A2"/>
    <property type="match status" value="1"/>
</dbReference>
<evidence type="ECO:0000256" key="1">
    <source>
        <dbReference type="ARBA" id="ARBA00007920"/>
    </source>
</evidence>
<evidence type="ECO:0000256" key="6">
    <source>
        <dbReference type="PROSITE-ProRule" id="PRU00555"/>
    </source>
</evidence>
<dbReference type="OrthoDB" id="4084751at2759"/>